<accession>A0A913ZFX3</accession>
<dbReference type="InterPro" id="IPR036179">
    <property type="entry name" value="Ig-like_dom_sf"/>
</dbReference>
<evidence type="ECO:0000313" key="1">
    <source>
        <dbReference type="EnsemblMetazoa" id="XP_038049890.1"/>
    </source>
</evidence>
<organism evidence="1 2">
    <name type="scientific">Patiria miniata</name>
    <name type="common">Bat star</name>
    <name type="synonym">Asterina miniata</name>
    <dbReference type="NCBI Taxonomy" id="46514"/>
    <lineage>
        <taxon>Eukaryota</taxon>
        <taxon>Metazoa</taxon>
        <taxon>Echinodermata</taxon>
        <taxon>Eleutherozoa</taxon>
        <taxon>Asterozoa</taxon>
        <taxon>Asteroidea</taxon>
        <taxon>Valvatacea</taxon>
        <taxon>Valvatida</taxon>
        <taxon>Asterinidae</taxon>
        <taxon>Patiria</taxon>
    </lineage>
</organism>
<dbReference type="EnsemblMetazoa" id="XM_038193962.1">
    <property type="protein sequence ID" value="XP_038049890.1"/>
    <property type="gene ID" value="LOC119723362"/>
</dbReference>
<proteinExistence type="predicted"/>
<protein>
    <submittedName>
        <fullName evidence="1">Uncharacterized protein</fullName>
    </submittedName>
</protein>
<name>A0A913ZFX3_PATMI</name>
<keyword evidence="2" id="KW-1185">Reference proteome</keyword>
<dbReference type="OMA" id="TITLCHK"/>
<reference evidence="1" key="1">
    <citation type="submission" date="2022-11" db="UniProtKB">
        <authorList>
            <consortium name="EnsemblMetazoa"/>
        </authorList>
    </citation>
    <scope>IDENTIFICATION</scope>
</reference>
<dbReference type="GeneID" id="119723362"/>
<dbReference type="SUPFAM" id="SSF48726">
    <property type="entry name" value="Immunoglobulin"/>
    <property type="match status" value="1"/>
</dbReference>
<dbReference type="AlphaFoldDB" id="A0A913ZFX3"/>
<dbReference type="InterPro" id="IPR013783">
    <property type="entry name" value="Ig-like_fold"/>
</dbReference>
<evidence type="ECO:0000313" key="2">
    <source>
        <dbReference type="Proteomes" id="UP000887568"/>
    </source>
</evidence>
<dbReference type="Gene3D" id="2.60.40.10">
    <property type="entry name" value="Immunoglobulins"/>
    <property type="match status" value="1"/>
</dbReference>
<dbReference type="Proteomes" id="UP000887568">
    <property type="component" value="Unplaced"/>
</dbReference>
<sequence length="142" mass="15746">MGGTSSEPMDSIVVKEPVRIPDSKLIEKVEKDPLITEKPEDVRLISGESHTFRVAYQADHQVNITLRARKFDGTPIKGGPRSTNGCQRNAYFSFDITQAKSHHSGRYTVEIFDPSLPKRHGANPAVVSCSVRVEDSSWCAFS</sequence>
<dbReference type="RefSeq" id="XP_038049890.1">
    <property type="nucleotide sequence ID" value="XM_038193962.1"/>
</dbReference>